<dbReference type="AlphaFoldDB" id="A0A917RLN8"/>
<protein>
    <submittedName>
        <fullName evidence="2">Uncharacterized protein</fullName>
    </submittedName>
</protein>
<organism evidence="2 3">
    <name type="scientific">Sphaerisporangium melleum</name>
    <dbReference type="NCBI Taxonomy" id="321316"/>
    <lineage>
        <taxon>Bacteria</taxon>
        <taxon>Bacillati</taxon>
        <taxon>Actinomycetota</taxon>
        <taxon>Actinomycetes</taxon>
        <taxon>Streptosporangiales</taxon>
        <taxon>Streptosporangiaceae</taxon>
        <taxon>Sphaerisporangium</taxon>
    </lineage>
</organism>
<dbReference type="EMBL" id="BMNT01000046">
    <property type="protein sequence ID" value="GGL13402.1"/>
    <property type="molecule type" value="Genomic_DNA"/>
</dbReference>
<dbReference type="Proteomes" id="UP000645217">
    <property type="component" value="Unassembled WGS sequence"/>
</dbReference>
<reference evidence="2" key="1">
    <citation type="journal article" date="2014" name="Int. J. Syst. Evol. Microbiol.">
        <title>Complete genome sequence of Corynebacterium casei LMG S-19264T (=DSM 44701T), isolated from a smear-ripened cheese.</title>
        <authorList>
            <consortium name="US DOE Joint Genome Institute (JGI-PGF)"/>
            <person name="Walter F."/>
            <person name="Albersmeier A."/>
            <person name="Kalinowski J."/>
            <person name="Ruckert C."/>
        </authorList>
    </citation>
    <scope>NUCLEOTIDE SEQUENCE</scope>
    <source>
        <strain evidence="2">JCM 13064</strain>
    </source>
</reference>
<gene>
    <name evidence="2" type="ORF">GCM10007964_64370</name>
</gene>
<reference evidence="2" key="2">
    <citation type="submission" date="2020-09" db="EMBL/GenBank/DDBJ databases">
        <authorList>
            <person name="Sun Q."/>
            <person name="Ohkuma M."/>
        </authorList>
    </citation>
    <scope>NUCLEOTIDE SEQUENCE</scope>
    <source>
        <strain evidence="2">JCM 13064</strain>
    </source>
</reference>
<evidence type="ECO:0000313" key="2">
    <source>
        <dbReference type="EMBL" id="GGL13402.1"/>
    </source>
</evidence>
<comment type="caution">
    <text evidence="2">The sequence shown here is derived from an EMBL/GenBank/DDBJ whole genome shotgun (WGS) entry which is preliminary data.</text>
</comment>
<feature type="region of interest" description="Disordered" evidence="1">
    <location>
        <begin position="34"/>
        <end position="93"/>
    </location>
</feature>
<proteinExistence type="predicted"/>
<name>A0A917RLN8_9ACTN</name>
<feature type="compositionally biased region" description="Basic and acidic residues" evidence="1">
    <location>
        <begin position="34"/>
        <end position="44"/>
    </location>
</feature>
<accession>A0A917RLN8</accession>
<sequence length="93" mass="9892">MPRAIRVYPQPPIPHPSQSIITITPADLDVLSIPHDRPPPRGPREANVTHSPGHWSPKPVAASGAGEAREGRVHRGRERGLSAAPPKAAAVVE</sequence>
<evidence type="ECO:0000256" key="1">
    <source>
        <dbReference type="SAM" id="MobiDB-lite"/>
    </source>
</evidence>
<keyword evidence="3" id="KW-1185">Reference proteome</keyword>
<evidence type="ECO:0000313" key="3">
    <source>
        <dbReference type="Proteomes" id="UP000645217"/>
    </source>
</evidence>